<dbReference type="RefSeq" id="WP_014034004.1">
    <property type="nucleotide sequence ID" value="NC_015945.1"/>
</dbReference>
<dbReference type="KEGG" id="mrs:Murru_2691"/>
<reference evidence="2 4" key="2">
    <citation type="journal article" date="2012" name="Stand. Genomic Sci.">
        <title>Complete genome sequence of the facultatively anaerobic, appendaged bacterium Muricauda ruestringensis type strain (B1(T)).</title>
        <authorList>
            <person name="Huntemann M."/>
            <person name="Teshima H."/>
            <person name="Lapidus A."/>
            <person name="Nolan M."/>
            <person name="Lucas S."/>
            <person name="Hammon N."/>
            <person name="Deshpande S."/>
            <person name="Cheng J.F."/>
            <person name="Tapia R."/>
            <person name="Goodwin L.A."/>
            <person name="Pitluck S."/>
            <person name="Liolios K."/>
            <person name="Pagani I."/>
            <person name="Ivanova N."/>
            <person name="Mavromatis K."/>
            <person name="Mikhailova N."/>
            <person name="Pati A."/>
            <person name="Chen A."/>
            <person name="Palaniappan K."/>
            <person name="Land M."/>
            <person name="Hauser L."/>
            <person name="Pan C."/>
            <person name="Brambilla E.M."/>
            <person name="Rohde M."/>
            <person name="Spring S."/>
            <person name="Goker M."/>
            <person name="Detter J.C."/>
            <person name="Bristow J."/>
            <person name="Eisen J.A."/>
            <person name="Markowitz V."/>
            <person name="Hugenholtz P."/>
            <person name="Kyrpides N.C."/>
            <person name="Klenk H.P."/>
            <person name="Woyke T."/>
        </authorList>
    </citation>
    <scope>NUCLEOTIDE SEQUENCE [LARGE SCALE GENOMIC DNA]</scope>
    <source>
        <strain evidence="2">DSM 13258</strain>
        <strain evidence="4">DSM 13258 / LMG 19739 / B1</strain>
    </source>
</reference>
<protein>
    <submittedName>
        <fullName evidence="2">HipA N-terminal domain protein</fullName>
    </submittedName>
</protein>
<feature type="domain" description="HipA N-terminal subdomain 1" evidence="1">
    <location>
        <begin position="7"/>
        <end position="99"/>
    </location>
</feature>
<dbReference type="AlphaFoldDB" id="G2PIA5"/>
<name>G2PIA5_ALLRU</name>
<gene>
    <name evidence="2" type="ordered locus">Murru_2691</name>
    <name evidence="3" type="ordered locus">Murru_3322</name>
</gene>
<sequence length="105" mass="11875">MMRKAVVYTHGKRAGVLTEVSPNEYHFDYDEDYDGDSISLTMPVSQKKYSFKSFPPFFEGLLPEGVMLQGLLRIVKIDQKDYFSQLMATGADLVGAITVKPMEDE</sequence>
<organism evidence="2 4">
    <name type="scientific">Allomuricauda ruestringensis (strain DSM 13258 / CIP 107369 / LMG 19739 / B1)</name>
    <name type="common">Muricauda ruestringensis</name>
    <dbReference type="NCBI Taxonomy" id="886377"/>
    <lineage>
        <taxon>Bacteria</taxon>
        <taxon>Pseudomonadati</taxon>
        <taxon>Bacteroidota</taxon>
        <taxon>Flavobacteriia</taxon>
        <taxon>Flavobacteriales</taxon>
        <taxon>Flavobacteriaceae</taxon>
        <taxon>Flagellimonas</taxon>
    </lineage>
</organism>
<dbReference type="KEGG" id="mrs:Murru_3322"/>
<evidence type="ECO:0000313" key="3">
    <source>
        <dbReference type="EMBL" id="AEM72339.1"/>
    </source>
</evidence>
<keyword evidence="4" id="KW-1185">Reference proteome</keyword>
<dbReference type="eggNOG" id="COG3550">
    <property type="taxonomic scope" value="Bacteria"/>
</dbReference>
<proteinExistence type="predicted"/>
<dbReference type="EMBL" id="CP002999">
    <property type="protein sequence ID" value="AEM72339.1"/>
    <property type="molecule type" value="Genomic_DNA"/>
</dbReference>
<reference evidence="4" key="1">
    <citation type="submission" date="2011-08" db="EMBL/GenBank/DDBJ databases">
        <title>The complete genome of Muricauda ruestringensis DSM 13258.</title>
        <authorList>
            <person name="Lucas S."/>
            <person name="Han J."/>
            <person name="Lapidus A."/>
            <person name="Bruce D."/>
            <person name="Goodwin L."/>
            <person name="Pitluck S."/>
            <person name="Peters L."/>
            <person name="Kyrpides N."/>
            <person name="Mavromatis K."/>
            <person name="Ivanova N."/>
            <person name="Ovchinnikova G."/>
            <person name="Teshima H."/>
            <person name="Detter J.C."/>
            <person name="Tapia R."/>
            <person name="Han C."/>
            <person name="Land M."/>
            <person name="Hauser L."/>
            <person name="Markowitz V."/>
            <person name="Cheng J.-F."/>
            <person name="Hugenholtz P."/>
            <person name="Woyke T."/>
            <person name="Wu D."/>
            <person name="Spring S."/>
            <person name="Schroeder M."/>
            <person name="Brambilla E."/>
            <person name="Klenk H.-P."/>
            <person name="Eisen J.A."/>
        </authorList>
    </citation>
    <scope>NUCLEOTIDE SEQUENCE [LARGE SCALE GENOMIC DNA]</scope>
    <source>
        <strain evidence="4">DSM 13258 / LMG 19739 / B1</strain>
    </source>
</reference>
<evidence type="ECO:0000259" key="1">
    <source>
        <dbReference type="Pfam" id="PF13657"/>
    </source>
</evidence>
<dbReference type="NCBIfam" id="TIGR03071">
    <property type="entry name" value="couple_hipA"/>
    <property type="match status" value="1"/>
</dbReference>
<dbReference type="Pfam" id="PF13657">
    <property type="entry name" value="Couple_hipA"/>
    <property type="match status" value="1"/>
</dbReference>
<dbReference type="EMBL" id="CP002999">
    <property type="protein sequence ID" value="AEM71723.1"/>
    <property type="molecule type" value="Genomic_DNA"/>
</dbReference>
<accession>G2PIA5</accession>
<evidence type="ECO:0000313" key="4">
    <source>
        <dbReference type="Proteomes" id="UP000008908"/>
    </source>
</evidence>
<dbReference type="Proteomes" id="UP000008908">
    <property type="component" value="Chromosome"/>
</dbReference>
<evidence type="ECO:0000313" key="2">
    <source>
        <dbReference type="EMBL" id="AEM71723.1"/>
    </source>
</evidence>
<dbReference type="STRING" id="886377.Murru_2691"/>
<dbReference type="HOGENOM" id="CLU_168268_1_0_10"/>
<dbReference type="InterPro" id="IPR017508">
    <property type="entry name" value="HipA_N1"/>
</dbReference>